<evidence type="ECO:0000313" key="4">
    <source>
        <dbReference type="Proteomes" id="UP000028549"/>
    </source>
</evidence>
<dbReference type="PANTHER" id="PTHR38430:SF1">
    <property type="entry name" value="PROTEIN-ARGININE KINASE ACTIVATOR PROTEIN"/>
    <property type="match status" value="1"/>
</dbReference>
<dbReference type="GO" id="GO:0046870">
    <property type="term" value="F:cadmium ion binding"/>
    <property type="evidence" value="ECO:0007669"/>
    <property type="project" value="TreeGrafter"/>
</dbReference>
<sequence>MICQECNERPATFHFTKVVNGEKTEVHICDKCAQNNSSMFIDTSTGFSINNLLAGLLNMNTSVSESKQDVFKKNEVLQCPGCEMTFQRFTKVGRFGCSECYRTFKDQINPILRRVHSGNTVHAGKIPERIGGSIHIRKRIELLKQNLKEQIQQEEFEKAAEIRDEIRSLELSLKSSRGGES</sequence>
<protein>
    <recommendedName>
        <fullName evidence="2">UVR domain-containing protein</fullName>
    </recommendedName>
</protein>
<evidence type="ECO:0000313" key="3">
    <source>
        <dbReference type="EMBL" id="KEZ49509.1"/>
    </source>
</evidence>
<keyword evidence="4" id="KW-1185">Reference proteome</keyword>
<feature type="coiled-coil region" evidence="1">
    <location>
        <begin position="137"/>
        <end position="164"/>
    </location>
</feature>
<dbReference type="SUPFAM" id="SSF46600">
    <property type="entry name" value="C-terminal UvrC-binding domain of UvrB"/>
    <property type="match status" value="1"/>
</dbReference>
<feature type="domain" description="UVR" evidence="2">
    <location>
        <begin position="137"/>
        <end position="172"/>
    </location>
</feature>
<dbReference type="InterPro" id="IPR025542">
    <property type="entry name" value="YacH"/>
</dbReference>
<dbReference type="InterPro" id="IPR001943">
    <property type="entry name" value="UVR_dom"/>
</dbReference>
<organism evidence="3 4">
    <name type="scientific">Metabacillus indicus</name>
    <name type="common">Bacillus indicus</name>
    <dbReference type="NCBI Taxonomy" id="246786"/>
    <lineage>
        <taxon>Bacteria</taxon>
        <taxon>Bacillati</taxon>
        <taxon>Bacillota</taxon>
        <taxon>Bacilli</taxon>
        <taxon>Bacillales</taxon>
        <taxon>Bacillaceae</taxon>
        <taxon>Metabacillus</taxon>
    </lineage>
</organism>
<evidence type="ECO:0000256" key="1">
    <source>
        <dbReference type="SAM" id="Coils"/>
    </source>
</evidence>
<dbReference type="EMBL" id="JNVC02000011">
    <property type="protein sequence ID" value="KEZ49509.1"/>
    <property type="molecule type" value="Genomic_DNA"/>
</dbReference>
<accession>A0A084GQ97</accession>
<dbReference type="PIRSF" id="PIRSF015034">
    <property type="entry name" value="YacH"/>
    <property type="match status" value="1"/>
</dbReference>
<dbReference type="Gene3D" id="4.10.860.10">
    <property type="entry name" value="UVR domain"/>
    <property type="match status" value="1"/>
</dbReference>
<dbReference type="STRING" id="246786.GS18_0215580"/>
<name>A0A084GQ97_METID</name>
<dbReference type="Pfam" id="PF02151">
    <property type="entry name" value="UVR"/>
    <property type="match status" value="1"/>
</dbReference>
<dbReference type="GO" id="GO:0050897">
    <property type="term" value="F:cobalt ion binding"/>
    <property type="evidence" value="ECO:0007669"/>
    <property type="project" value="TreeGrafter"/>
</dbReference>
<dbReference type="GO" id="GO:1990170">
    <property type="term" value="P:stress response to cadmium ion"/>
    <property type="evidence" value="ECO:0007669"/>
    <property type="project" value="TreeGrafter"/>
</dbReference>
<dbReference type="AlphaFoldDB" id="A0A084GQ97"/>
<dbReference type="PROSITE" id="PS50151">
    <property type="entry name" value="UVR"/>
    <property type="match status" value="1"/>
</dbReference>
<dbReference type="InterPro" id="IPR036876">
    <property type="entry name" value="UVR_dom_sf"/>
</dbReference>
<dbReference type="PANTHER" id="PTHR38430">
    <property type="entry name" value="PROTEIN-ARGININE KINASE ACTIVATOR PROTEIN"/>
    <property type="match status" value="1"/>
</dbReference>
<keyword evidence="1" id="KW-0175">Coiled coil</keyword>
<proteinExistence type="predicted"/>
<gene>
    <name evidence="3" type="ORF">GS18_0215580</name>
</gene>
<dbReference type="RefSeq" id="WP_029566225.1">
    <property type="nucleotide sequence ID" value="NZ_JNVC02000011.1"/>
</dbReference>
<evidence type="ECO:0000259" key="2">
    <source>
        <dbReference type="PROSITE" id="PS50151"/>
    </source>
</evidence>
<dbReference type="GO" id="GO:0008270">
    <property type="term" value="F:zinc ion binding"/>
    <property type="evidence" value="ECO:0007669"/>
    <property type="project" value="TreeGrafter"/>
</dbReference>
<dbReference type="Proteomes" id="UP000028549">
    <property type="component" value="Unassembled WGS sequence"/>
</dbReference>
<dbReference type="OrthoDB" id="9788704at2"/>
<dbReference type="GO" id="GO:1990169">
    <property type="term" value="P:stress response to copper ion"/>
    <property type="evidence" value="ECO:0007669"/>
    <property type="project" value="TreeGrafter"/>
</dbReference>
<dbReference type="GO" id="GO:0005507">
    <property type="term" value="F:copper ion binding"/>
    <property type="evidence" value="ECO:0007669"/>
    <property type="project" value="TreeGrafter"/>
</dbReference>
<reference evidence="3 4" key="1">
    <citation type="journal article" date="2005" name="Int. J. Syst. Evol. Microbiol.">
        <title>Bacillus cibi sp. nov., isolated from jeotgal, a traditional Korean fermented seafood.</title>
        <authorList>
            <person name="Yoon J.H."/>
            <person name="Lee C.H."/>
            <person name="Oh T.K."/>
        </authorList>
    </citation>
    <scope>NUCLEOTIDE SEQUENCE [LARGE SCALE GENOMIC DNA]</scope>
    <source>
        <strain evidence="3 4">DSM 16189</strain>
    </source>
</reference>
<comment type="caution">
    <text evidence="3">The sequence shown here is derived from an EMBL/GenBank/DDBJ whole genome shotgun (WGS) entry which is preliminary data.</text>
</comment>